<evidence type="ECO:0000256" key="9">
    <source>
        <dbReference type="ARBA" id="ARBA00023004"/>
    </source>
</evidence>
<dbReference type="Pfam" id="PF13353">
    <property type="entry name" value="Fer4_12"/>
    <property type="match status" value="1"/>
</dbReference>
<dbReference type="SFLD" id="SFLDS00029">
    <property type="entry name" value="Radical_SAM"/>
    <property type="match status" value="1"/>
</dbReference>
<sequence length="183" mass="20777">MNYGEIKKCDIANGEGVRVSLFTSGCTHHCKGCFNKETWSFSYGKPFTEGTQKYIMNLLAPSYINGLSLLGGEPFEPENQRALLPFLKEVRKQFPEKNIWCYTGYTLESDLLRNSRARCECTDEMLGLIDVLVDGEFKEELKDISLQFRGSSNQRIINVSGTLKSKTMQFFASDYGHMPINVI</sequence>
<evidence type="ECO:0000313" key="14">
    <source>
        <dbReference type="Proteomes" id="UP000295726"/>
    </source>
</evidence>
<dbReference type="AlphaFoldDB" id="A0A4R3K446"/>
<comment type="function">
    <text evidence="2 12">Activation of anaerobic ribonucleoside-triphosphate reductase under anaerobic conditions by generation of an organic free radical, using S-adenosylmethionine and reduced flavodoxin as cosubstrates to produce 5'-deoxy-adenosine.</text>
</comment>
<dbReference type="InterPro" id="IPR058240">
    <property type="entry name" value="rSAM_sf"/>
</dbReference>
<dbReference type="SFLD" id="SFLDF00299">
    <property type="entry name" value="anaerobic_ribonucleoside-triph"/>
    <property type="match status" value="1"/>
</dbReference>
<keyword evidence="6" id="KW-0949">S-adenosyl-L-methionine</keyword>
<evidence type="ECO:0000256" key="6">
    <source>
        <dbReference type="ARBA" id="ARBA00022691"/>
    </source>
</evidence>
<keyword evidence="9" id="KW-0408">Iron</keyword>
<organism evidence="13 14">
    <name type="scientific">Muricomes intestini</name>
    <dbReference type="NCBI Taxonomy" id="1796634"/>
    <lineage>
        <taxon>Bacteria</taxon>
        <taxon>Bacillati</taxon>
        <taxon>Bacillota</taxon>
        <taxon>Clostridia</taxon>
        <taxon>Lachnospirales</taxon>
        <taxon>Lachnospiraceae</taxon>
        <taxon>Muricomes</taxon>
    </lineage>
</organism>
<dbReference type="InterPro" id="IPR013785">
    <property type="entry name" value="Aldolase_TIM"/>
</dbReference>
<dbReference type="PROSITE" id="PS01087">
    <property type="entry name" value="RADICAL_ACTIVATING"/>
    <property type="match status" value="1"/>
</dbReference>
<dbReference type="InterPro" id="IPR012837">
    <property type="entry name" value="NrdG"/>
</dbReference>
<dbReference type="CDD" id="cd01335">
    <property type="entry name" value="Radical_SAM"/>
    <property type="match status" value="1"/>
</dbReference>
<evidence type="ECO:0000256" key="2">
    <source>
        <dbReference type="ARBA" id="ARBA00003852"/>
    </source>
</evidence>
<evidence type="ECO:0000256" key="7">
    <source>
        <dbReference type="ARBA" id="ARBA00022723"/>
    </source>
</evidence>
<dbReference type="OrthoDB" id="9782387at2"/>
<dbReference type="SFLD" id="SFLDG01063">
    <property type="entry name" value="activating_enzymes__group_1"/>
    <property type="match status" value="1"/>
</dbReference>
<keyword evidence="14" id="KW-1185">Reference proteome</keyword>
<keyword evidence="10" id="KW-0411">Iron-sulfur</keyword>
<dbReference type="Proteomes" id="UP000295726">
    <property type="component" value="Unassembled WGS sequence"/>
</dbReference>
<dbReference type="RefSeq" id="WP_132381991.1">
    <property type="nucleotide sequence ID" value="NZ_DAIQXH010000193.1"/>
</dbReference>
<evidence type="ECO:0000256" key="11">
    <source>
        <dbReference type="ARBA" id="ARBA00047365"/>
    </source>
</evidence>
<evidence type="ECO:0000256" key="8">
    <source>
        <dbReference type="ARBA" id="ARBA00023002"/>
    </source>
</evidence>
<dbReference type="InterPro" id="IPR034457">
    <property type="entry name" value="Organic_radical-activating"/>
</dbReference>
<comment type="caution">
    <text evidence="13">The sequence shown here is derived from an EMBL/GenBank/DDBJ whole genome shotgun (WGS) entry which is preliminary data.</text>
</comment>
<evidence type="ECO:0000256" key="10">
    <source>
        <dbReference type="ARBA" id="ARBA00023014"/>
    </source>
</evidence>
<dbReference type="PANTHER" id="PTHR30352:SF2">
    <property type="entry name" value="ANAEROBIC RIBONUCLEOSIDE-TRIPHOSPHATE REDUCTASE-ACTIVATING PROTEIN"/>
    <property type="match status" value="1"/>
</dbReference>
<evidence type="ECO:0000256" key="4">
    <source>
        <dbReference type="ARBA" id="ARBA00014281"/>
    </source>
</evidence>
<reference evidence="13 14" key="1">
    <citation type="submission" date="2019-03" db="EMBL/GenBank/DDBJ databases">
        <title>Genomic Encyclopedia of Type Strains, Phase IV (KMG-IV): sequencing the most valuable type-strain genomes for metagenomic binning, comparative biology and taxonomic classification.</title>
        <authorList>
            <person name="Goeker M."/>
        </authorList>
    </citation>
    <scope>NUCLEOTIDE SEQUENCE [LARGE SCALE GENOMIC DNA]</scope>
    <source>
        <strain evidence="13 14">DSM 29489</strain>
    </source>
</reference>
<dbReference type="PIRSF" id="PIRSF000368">
    <property type="entry name" value="NrdG"/>
    <property type="match status" value="1"/>
</dbReference>
<keyword evidence="7" id="KW-0479">Metal-binding</keyword>
<dbReference type="GO" id="GO:0043365">
    <property type="term" value="F:[formate-C-acetyltransferase]-activating enzyme activity"/>
    <property type="evidence" value="ECO:0007669"/>
    <property type="project" value="InterPro"/>
</dbReference>
<dbReference type="InterPro" id="IPR007197">
    <property type="entry name" value="rSAM"/>
</dbReference>
<proteinExistence type="inferred from homology"/>
<dbReference type="SUPFAM" id="SSF102114">
    <property type="entry name" value="Radical SAM enzymes"/>
    <property type="match status" value="1"/>
</dbReference>
<dbReference type="PANTHER" id="PTHR30352">
    <property type="entry name" value="PYRUVATE FORMATE-LYASE-ACTIVATING ENZYME"/>
    <property type="match status" value="1"/>
</dbReference>
<comment type="similarity">
    <text evidence="3 12">Belongs to the organic radical-activating enzymes family.</text>
</comment>
<keyword evidence="8 12" id="KW-0560">Oxidoreductase</keyword>
<dbReference type="Gene3D" id="3.20.20.70">
    <property type="entry name" value="Aldolase class I"/>
    <property type="match status" value="1"/>
</dbReference>
<dbReference type="GO" id="GO:0046872">
    <property type="term" value="F:metal ion binding"/>
    <property type="evidence" value="ECO:0007669"/>
    <property type="project" value="UniProtKB-KW"/>
</dbReference>
<dbReference type="NCBIfam" id="TIGR02491">
    <property type="entry name" value="NrdG"/>
    <property type="match status" value="1"/>
</dbReference>
<keyword evidence="5" id="KW-0004">4Fe-4S</keyword>
<name>A0A4R3K446_9FIRM</name>
<evidence type="ECO:0000256" key="1">
    <source>
        <dbReference type="ARBA" id="ARBA00001966"/>
    </source>
</evidence>
<comment type="catalytic activity">
    <reaction evidence="11">
        <text>glycyl-[protein] + reduced [flavodoxin] + S-adenosyl-L-methionine = glycin-2-yl radical-[protein] + semiquinone [flavodoxin] + 5'-deoxyadenosine + L-methionine + H(+)</text>
        <dbReference type="Rhea" id="RHEA:61976"/>
        <dbReference type="Rhea" id="RHEA-COMP:10622"/>
        <dbReference type="Rhea" id="RHEA-COMP:14480"/>
        <dbReference type="Rhea" id="RHEA-COMP:15993"/>
        <dbReference type="Rhea" id="RHEA-COMP:15994"/>
        <dbReference type="ChEBI" id="CHEBI:15378"/>
        <dbReference type="ChEBI" id="CHEBI:17319"/>
        <dbReference type="ChEBI" id="CHEBI:29947"/>
        <dbReference type="ChEBI" id="CHEBI:32722"/>
        <dbReference type="ChEBI" id="CHEBI:57618"/>
        <dbReference type="ChEBI" id="CHEBI:57844"/>
        <dbReference type="ChEBI" id="CHEBI:59789"/>
        <dbReference type="ChEBI" id="CHEBI:140311"/>
    </reaction>
</comment>
<dbReference type="EC" id="1.97.1.-" evidence="12"/>
<evidence type="ECO:0000313" key="13">
    <source>
        <dbReference type="EMBL" id="TCS77528.1"/>
    </source>
</evidence>
<protein>
    <recommendedName>
        <fullName evidence="4 12">Anaerobic ribonucleoside-triphosphate reductase-activating protein</fullName>
        <ecNumber evidence="12">1.97.1.-</ecNumber>
    </recommendedName>
</protein>
<gene>
    <name evidence="13" type="ORF">EDD59_1169</name>
</gene>
<dbReference type="GO" id="GO:0004748">
    <property type="term" value="F:ribonucleoside-diphosphate reductase activity, thioredoxin disulfide as acceptor"/>
    <property type="evidence" value="ECO:0007669"/>
    <property type="project" value="TreeGrafter"/>
</dbReference>
<dbReference type="GO" id="GO:0051539">
    <property type="term" value="F:4 iron, 4 sulfur cluster binding"/>
    <property type="evidence" value="ECO:0007669"/>
    <property type="project" value="UniProtKB-KW"/>
</dbReference>
<evidence type="ECO:0000256" key="5">
    <source>
        <dbReference type="ARBA" id="ARBA00022485"/>
    </source>
</evidence>
<comment type="cofactor">
    <cofactor evidence="1">
        <name>[4Fe-4S] cluster</name>
        <dbReference type="ChEBI" id="CHEBI:49883"/>
    </cofactor>
</comment>
<evidence type="ECO:0000256" key="3">
    <source>
        <dbReference type="ARBA" id="ARBA00009777"/>
    </source>
</evidence>
<accession>A0A4R3K446</accession>
<dbReference type="InterPro" id="IPR001989">
    <property type="entry name" value="Radical_activat_CS"/>
</dbReference>
<dbReference type="SFLD" id="SFLDG01066">
    <property type="entry name" value="organic_radical-activating_enz"/>
    <property type="match status" value="1"/>
</dbReference>
<evidence type="ECO:0000256" key="12">
    <source>
        <dbReference type="PIRNR" id="PIRNR000368"/>
    </source>
</evidence>
<dbReference type="EMBL" id="SLZZ01000016">
    <property type="protein sequence ID" value="TCS77528.1"/>
    <property type="molecule type" value="Genomic_DNA"/>
</dbReference>